<evidence type="ECO:0000313" key="2">
    <source>
        <dbReference type="EMBL" id="MFC6063536.1"/>
    </source>
</evidence>
<protein>
    <submittedName>
        <fullName evidence="2">Pentapeptide repeat-containing protein</fullName>
    </submittedName>
</protein>
<dbReference type="Gene3D" id="2.160.20.80">
    <property type="entry name" value="E3 ubiquitin-protein ligase SopA"/>
    <property type="match status" value="1"/>
</dbReference>
<organism evidence="2 3">
    <name type="scientific">Streptomyces ochraceiscleroticus</name>
    <dbReference type="NCBI Taxonomy" id="47761"/>
    <lineage>
        <taxon>Bacteria</taxon>
        <taxon>Bacillati</taxon>
        <taxon>Actinomycetota</taxon>
        <taxon>Actinomycetes</taxon>
        <taxon>Kitasatosporales</taxon>
        <taxon>Streptomycetaceae</taxon>
        <taxon>Streptomyces</taxon>
    </lineage>
</organism>
<dbReference type="EMBL" id="JBHSPX010000004">
    <property type="protein sequence ID" value="MFC6063536.1"/>
    <property type="molecule type" value="Genomic_DNA"/>
</dbReference>
<dbReference type="InterPro" id="IPR001646">
    <property type="entry name" value="5peptide_repeat"/>
</dbReference>
<dbReference type="Pfam" id="PF13576">
    <property type="entry name" value="Pentapeptide_3"/>
    <property type="match status" value="1"/>
</dbReference>
<gene>
    <name evidence="2" type="ORF">ACFP4F_13345</name>
</gene>
<evidence type="ECO:0000256" key="1">
    <source>
        <dbReference type="SAM" id="MobiDB-lite"/>
    </source>
</evidence>
<feature type="region of interest" description="Disordered" evidence="1">
    <location>
        <begin position="352"/>
        <end position="380"/>
    </location>
</feature>
<proteinExistence type="predicted"/>
<evidence type="ECO:0000313" key="3">
    <source>
        <dbReference type="Proteomes" id="UP001596139"/>
    </source>
</evidence>
<dbReference type="Proteomes" id="UP001596139">
    <property type="component" value="Unassembled WGS sequence"/>
</dbReference>
<name>A0ABW1MJG0_9ACTN</name>
<keyword evidence="3" id="KW-1185">Reference proteome</keyword>
<sequence>MDTTPPDWDHCGIGSSADDPGGCRGVRAAGTRCLAHLEPADREAYLVGLRPGADLDCRGVTFDAELIRDLLARLRGDDGRPVCGDALFTQARFTEDTDFSRVRFDGEGVFEGAHFEASVVFDGARFERGGWFVGASFAGAAGFGGVRFAADAGFGSADFRERAWFGGAHFGGRAWFGETVFHGEAEFLRAVFAGGWVGPFVCHGTLGMVEAEFRNALQISVMAARIDARSARFEGAVALRARWATVDLTNAVLLFPSSVATDLSTPRHPGEEALSDVHDIEVSIASIRGVDASMLLLSDVDLTRCRFSGAHHLDQLRFEGKWRLSAAPRGVQWSRGIPRWCTKRQIIEEERQWRTSPRRRRPARHAWGDPPESPDDVPGLATLTTTYRQLRKAREDAKDEPGAADFYYGEMEMRRYSHRPRKAERWLLQAYWLLSGYGLRASRALVGLGLAMAATIVLMVASGLPDTPARPYPASAGVLGKQHPRLQRPFLDRFTGERAEKAADVVIHSVVFRTSGQDLTTAGTYIEMVSRLTEPALLGLAVLAVRGRIKRG</sequence>
<dbReference type="RefSeq" id="WP_031057736.1">
    <property type="nucleotide sequence ID" value="NZ_JBHSPX010000004.1"/>
</dbReference>
<reference evidence="3" key="1">
    <citation type="journal article" date="2019" name="Int. J. Syst. Evol. Microbiol.">
        <title>The Global Catalogue of Microorganisms (GCM) 10K type strain sequencing project: providing services to taxonomists for standard genome sequencing and annotation.</title>
        <authorList>
            <consortium name="The Broad Institute Genomics Platform"/>
            <consortium name="The Broad Institute Genome Sequencing Center for Infectious Disease"/>
            <person name="Wu L."/>
            <person name="Ma J."/>
        </authorList>
    </citation>
    <scope>NUCLEOTIDE SEQUENCE [LARGE SCALE GENOMIC DNA]</scope>
    <source>
        <strain evidence="3">CGMCC 1.15180</strain>
    </source>
</reference>
<comment type="caution">
    <text evidence="2">The sequence shown here is derived from an EMBL/GenBank/DDBJ whole genome shotgun (WGS) entry which is preliminary data.</text>
</comment>
<accession>A0ABW1MJG0</accession>